<dbReference type="AlphaFoldDB" id="A0AAN6WK63"/>
<sequence length="223" mass="25458">MEDASNQPARRTKLRNEAEWRDARIARLERSNVVPRGTCDDFPQSDEGVQDLVSRVMEAIKDTNAVLDAPRKARVKKGNGVDGQPNNQFDTNSKVREVQTMSDEDIEDLAWEVVFRARDAQMDYVYISPLYKDYKYMTRFNKAVNNLKMSKACVIDLKTETGAKRNVMGPAREFKRKQSNLSTNESKQEYITAGTESVKWKRLMQEDKNSPGVLGDLDLPMAL</sequence>
<gene>
    <name evidence="1" type="ORF">QBC35DRAFT_456314</name>
</gene>
<accession>A0AAN6WK63</accession>
<comment type="caution">
    <text evidence="1">The sequence shown here is derived from an EMBL/GenBank/DDBJ whole genome shotgun (WGS) entry which is preliminary data.</text>
</comment>
<keyword evidence="2" id="KW-1185">Reference proteome</keyword>
<evidence type="ECO:0000313" key="2">
    <source>
        <dbReference type="Proteomes" id="UP001302126"/>
    </source>
</evidence>
<reference evidence="1" key="2">
    <citation type="submission" date="2023-05" db="EMBL/GenBank/DDBJ databases">
        <authorList>
            <consortium name="Lawrence Berkeley National Laboratory"/>
            <person name="Steindorff A."/>
            <person name="Hensen N."/>
            <person name="Bonometti L."/>
            <person name="Westerberg I."/>
            <person name="Brannstrom I.O."/>
            <person name="Guillou S."/>
            <person name="Cros-Aarteil S."/>
            <person name="Calhoun S."/>
            <person name="Haridas S."/>
            <person name="Kuo A."/>
            <person name="Mondo S."/>
            <person name="Pangilinan J."/>
            <person name="Riley R."/>
            <person name="Labutti K."/>
            <person name="Andreopoulos B."/>
            <person name="Lipzen A."/>
            <person name="Chen C."/>
            <person name="Yanf M."/>
            <person name="Daum C."/>
            <person name="Ng V."/>
            <person name="Clum A."/>
            <person name="Ohm R."/>
            <person name="Martin F."/>
            <person name="Silar P."/>
            <person name="Natvig D."/>
            <person name="Lalanne C."/>
            <person name="Gautier V."/>
            <person name="Ament-Velasquez S.L."/>
            <person name="Kruys A."/>
            <person name="Hutchinson M.I."/>
            <person name="Powell A.J."/>
            <person name="Barry K."/>
            <person name="Miller A.N."/>
            <person name="Grigoriev I.V."/>
            <person name="Debuchy R."/>
            <person name="Gladieux P."/>
            <person name="Thoren M.H."/>
            <person name="Johannesson H."/>
        </authorList>
    </citation>
    <scope>NUCLEOTIDE SEQUENCE</scope>
    <source>
        <strain evidence="1">PSN309</strain>
    </source>
</reference>
<evidence type="ECO:0000313" key="1">
    <source>
        <dbReference type="EMBL" id="KAK4183420.1"/>
    </source>
</evidence>
<dbReference type="EMBL" id="MU864550">
    <property type="protein sequence ID" value="KAK4183420.1"/>
    <property type="molecule type" value="Genomic_DNA"/>
</dbReference>
<name>A0AAN6WK63_9PEZI</name>
<proteinExistence type="predicted"/>
<dbReference type="Proteomes" id="UP001302126">
    <property type="component" value="Unassembled WGS sequence"/>
</dbReference>
<organism evidence="1 2">
    <name type="scientific">Podospora australis</name>
    <dbReference type="NCBI Taxonomy" id="1536484"/>
    <lineage>
        <taxon>Eukaryota</taxon>
        <taxon>Fungi</taxon>
        <taxon>Dikarya</taxon>
        <taxon>Ascomycota</taxon>
        <taxon>Pezizomycotina</taxon>
        <taxon>Sordariomycetes</taxon>
        <taxon>Sordariomycetidae</taxon>
        <taxon>Sordariales</taxon>
        <taxon>Podosporaceae</taxon>
        <taxon>Podospora</taxon>
    </lineage>
</organism>
<reference evidence="1" key="1">
    <citation type="journal article" date="2023" name="Mol. Phylogenet. Evol.">
        <title>Genome-scale phylogeny and comparative genomics of the fungal order Sordariales.</title>
        <authorList>
            <person name="Hensen N."/>
            <person name="Bonometti L."/>
            <person name="Westerberg I."/>
            <person name="Brannstrom I.O."/>
            <person name="Guillou S."/>
            <person name="Cros-Aarteil S."/>
            <person name="Calhoun S."/>
            <person name="Haridas S."/>
            <person name="Kuo A."/>
            <person name="Mondo S."/>
            <person name="Pangilinan J."/>
            <person name="Riley R."/>
            <person name="LaButti K."/>
            <person name="Andreopoulos B."/>
            <person name="Lipzen A."/>
            <person name="Chen C."/>
            <person name="Yan M."/>
            <person name="Daum C."/>
            <person name="Ng V."/>
            <person name="Clum A."/>
            <person name="Steindorff A."/>
            <person name="Ohm R.A."/>
            <person name="Martin F."/>
            <person name="Silar P."/>
            <person name="Natvig D.O."/>
            <person name="Lalanne C."/>
            <person name="Gautier V."/>
            <person name="Ament-Velasquez S.L."/>
            <person name="Kruys A."/>
            <person name="Hutchinson M.I."/>
            <person name="Powell A.J."/>
            <person name="Barry K."/>
            <person name="Miller A.N."/>
            <person name="Grigoriev I.V."/>
            <person name="Debuchy R."/>
            <person name="Gladieux P."/>
            <person name="Hiltunen Thoren M."/>
            <person name="Johannesson H."/>
        </authorList>
    </citation>
    <scope>NUCLEOTIDE SEQUENCE</scope>
    <source>
        <strain evidence="1">PSN309</strain>
    </source>
</reference>
<protein>
    <submittedName>
        <fullName evidence="1">Uncharacterized protein</fullName>
    </submittedName>
</protein>